<feature type="region of interest" description="Disordered" evidence="2">
    <location>
        <begin position="51"/>
        <end position="82"/>
    </location>
</feature>
<dbReference type="VEuPathDB" id="FungiDB:PC110_g13089"/>
<dbReference type="AlphaFoldDB" id="A0A329S1I2"/>
<feature type="region of interest" description="Disordered" evidence="2">
    <location>
        <begin position="292"/>
        <end position="311"/>
    </location>
</feature>
<dbReference type="Proteomes" id="UP000760860">
    <property type="component" value="Unassembled WGS sequence"/>
</dbReference>
<dbReference type="Proteomes" id="UP000736787">
    <property type="component" value="Unassembled WGS sequence"/>
</dbReference>
<dbReference type="EMBL" id="RCMI01001440">
    <property type="protein sequence ID" value="KAG2885074.1"/>
    <property type="molecule type" value="Genomic_DNA"/>
</dbReference>
<evidence type="ECO:0000313" key="10">
    <source>
        <dbReference type="Proteomes" id="UP000251314"/>
    </source>
</evidence>
<dbReference type="Proteomes" id="UP000774804">
    <property type="component" value="Unassembled WGS sequence"/>
</dbReference>
<comment type="caution">
    <text evidence="9">The sequence shown here is derived from an EMBL/GenBank/DDBJ whole genome shotgun (WGS) entry which is preliminary data.</text>
</comment>
<dbReference type="Gene3D" id="1.10.10.60">
    <property type="entry name" value="Homeodomain-like"/>
    <property type="match status" value="1"/>
</dbReference>
<dbReference type="InterPro" id="IPR009057">
    <property type="entry name" value="Homeodomain-like_sf"/>
</dbReference>
<dbReference type="EMBL" id="RCMK01000649">
    <property type="protein sequence ID" value="KAG2917717.1"/>
    <property type="molecule type" value="Genomic_DNA"/>
</dbReference>
<gene>
    <name evidence="8" type="ORF">JG687_00014247</name>
    <name evidence="9" type="ORF">PC110_g13089</name>
    <name evidence="3" type="ORF">PC113_g21507</name>
    <name evidence="4" type="ORF">PC115_g21113</name>
    <name evidence="5" type="ORF">PC117_g17335</name>
    <name evidence="6" type="ORF">PC118_g20665</name>
    <name evidence="7" type="ORF">PC129_g20827</name>
</gene>
<keyword evidence="10" id="KW-1185">Reference proteome</keyword>
<reference evidence="8" key="3">
    <citation type="submission" date="2021-01" db="EMBL/GenBank/DDBJ databases">
        <title>Phytophthora aleatoria, a newly-described species from Pinus radiata is distinct from Phytophthora cactorum isolates based on comparative genomics.</title>
        <authorList>
            <person name="Mcdougal R."/>
            <person name="Panda P."/>
            <person name="Williams N."/>
            <person name="Studholme D.J."/>
        </authorList>
    </citation>
    <scope>NUCLEOTIDE SEQUENCE</scope>
    <source>
        <strain evidence="8">NZFS 3830</strain>
    </source>
</reference>
<keyword evidence="1" id="KW-0175">Coiled coil</keyword>
<evidence type="ECO:0000313" key="3">
    <source>
        <dbReference type="EMBL" id="KAG2828178.1"/>
    </source>
</evidence>
<dbReference type="EMBL" id="RCML01001281">
    <property type="protein sequence ID" value="KAG2963855.1"/>
    <property type="molecule type" value="Genomic_DNA"/>
</dbReference>
<evidence type="ECO:0000313" key="9">
    <source>
        <dbReference type="EMBL" id="RAW30555.1"/>
    </source>
</evidence>
<dbReference type="Proteomes" id="UP000251314">
    <property type="component" value="Unassembled WGS sequence"/>
</dbReference>
<evidence type="ECO:0000313" key="7">
    <source>
        <dbReference type="EMBL" id="KAG3208141.1"/>
    </source>
</evidence>
<dbReference type="Proteomes" id="UP000735874">
    <property type="component" value="Unassembled WGS sequence"/>
</dbReference>
<dbReference type="EMBL" id="RCMG01001406">
    <property type="protein sequence ID" value="KAG2828178.1"/>
    <property type="molecule type" value="Genomic_DNA"/>
</dbReference>
<sequence length="372" mass="40882">MAKAAWLSDEERERIVQMRKDGVSVKDIAEQSRRSTNYIYRILRKVSGAEPTKKKQKMVVSDVSTTNAPAASAVPRSNETGEGRDQLLEDLAGSSASLLCAVDSMEVSAYEPIPLPTSVRGSERQDQCQDAVNTSVSFCTEASVSSNVAKPHAAQNSEEFWLLTDTTPPTGRPAGSLPTQTASSDASSNNQLQLQSSKKQKSATSRPSTQTTSTSSASSSLLVNLHLPRSRTEITNNPRSSPDGLGGLLKRIQDEIRRLEGLPQSDIYDAQLLQMLVKFHAEMLLAQLQKTLSAGESSKRSRDEDTDGKETSRLLRQKLAKEIALLNVQADRERLELEREQIRHKTTSMICRKTLLDANTSPADVDQLFPRQ</sequence>
<evidence type="ECO:0000313" key="5">
    <source>
        <dbReference type="EMBL" id="KAG2917717.1"/>
    </source>
</evidence>
<dbReference type="EMBL" id="RCMV01001541">
    <property type="protein sequence ID" value="KAG3208141.1"/>
    <property type="molecule type" value="Genomic_DNA"/>
</dbReference>
<evidence type="ECO:0000256" key="2">
    <source>
        <dbReference type="SAM" id="MobiDB-lite"/>
    </source>
</evidence>
<reference evidence="9 10" key="1">
    <citation type="submission" date="2018-01" db="EMBL/GenBank/DDBJ databases">
        <title>Draft genome of the strawberry crown rot pathogen Phytophthora cactorum.</title>
        <authorList>
            <person name="Armitage A.D."/>
            <person name="Lysoe E."/>
            <person name="Nellist C.F."/>
            <person name="Harrison R.J."/>
            <person name="Brurberg M.B."/>
        </authorList>
    </citation>
    <scope>NUCLEOTIDE SEQUENCE [LARGE SCALE GENOMIC DNA]</scope>
    <source>
        <strain evidence="9 10">10300</strain>
    </source>
</reference>
<evidence type="ECO:0000313" key="8">
    <source>
        <dbReference type="EMBL" id="KAG6950460.1"/>
    </source>
</evidence>
<dbReference type="EMBL" id="JAENGZ010001128">
    <property type="protein sequence ID" value="KAG6950460.1"/>
    <property type="molecule type" value="Genomic_DNA"/>
</dbReference>
<organism evidence="9 10">
    <name type="scientific">Phytophthora cactorum</name>
    <dbReference type="NCBI Taxonomy" id="29920"/>
    <lineage>
        <taxon>Eukaryota</taxon>
        <taxon>Sar</taxon>
        <taxon>Stramenopiles</taxon>
        <taxon>Oomycota</taxon>
        <taxon>Peronosporomycetes</taxon>
        <taxon>Peronosporales</taxon>
        <taxon>Peronosporaceae</taxon>
        <taxon>Phytophthora</taxon>
    </lineage>
</organism>
<dbReference type="SUPFAM" id="SSF46689">
    <property type="entry name" value="Homeodomain-like"/>
    <property type="match status" value="1"/>
</dbReference>
<dbReference type="EMBL" id="MJFZ01000364">
    <property type="protein sequence ID" value="RAW30555.1"/>
    <property type="molecule type" value="Genomic_DNA"/>
</dbReference>
<feature type="compositionally biased region" description="Polar residues" evidence="2">
    <location>
        <begin position="62"/>
        <end position="78"/>
    </location>
</feature>
<reference evidence="3" key="2">
    <citation type="submission" date="2018-10" db="EMBL/GenBank/DDBJ databases">
        <title>Effector identification in a new, highly contiguous assembly of the strawberry crown rot pathogen Phytophthora cactorum.</title>
        <authorList>
            <person name="Armitage A.D."/>
            <person name="Nellist C.F."/>
            <person name="Bates H."/>
            <person name="Vickerstaff R.J."/>
            <person name="Harrison R.J."/>
        </authorList>
    </citation>
    <scope>NUCLEOTIDE SEQUENCE</scope>
    <source>
        <strain evidence="3">15-7</strain>
        <strain evidence="4">4032</strain>
        <strain evidence="5">4040</strain>
        <strain evidence="6">P415</strain>
        <strain evidence="7">P421</strain>
    </source>
</reference>
<protein>
    <submittedName>
        <fullName evidence="9">Uncharacterized protein</fullName>
    </submittedName>
</protein>
<feature type="region of interest" description="Disordered" evidence="2">
    <location>
        <begin position="163"/>
        <end position="223"/>
    </location>
</feature>
<evidence type="ECO:0000256" key="1">
    <source>
        <dbReference type="SAM" id="Coils"/>
    </source>
</evidence>
<feature type="compositionally biased region" description="Basic and acidic residues" evidence="2">
    <location>
        <begin position="297"/>
        <end position="311"/>
    </location>
</feature>
<accession>A0A329S1I2</accession>
<proteinExistence type="predicted"/>
<evidence type="ECO:0000313" key="6">
    <source>
        <dbReference type="EMBL" id="KAG2963855.1"/>
    </source>
</evidence>
<dbReference type="OrthoDB" id="128491at2759"/>
<dbReference type="Pfam" id="PF13384">
    <property type="entry name" value="HTH_23"/>
    <property type="match status" value="1"/>
</dbReference>
<dbReference type="Proteomes" id="UP000697107">
    <property type="component" value="Unassembled WGS sequence"/>
</dbReference>
<dbReference type="Proteomes" id="UP000688947">
    <property type="component" value="Unassembled WGS sequence"/>
</dbReference>
<feature type="coiled-coil region" evidence="1">
    <location>
        <begin position="316"/>
        <end position="345"/>
    </location>
</feature>
<evidence type="ECO:0000313" key="4">
    <source>
        <dbReference type="EMBL" id="KAG2885074.1"/>
    </source>
</evidence>
<name>A0A329S1I2_9STRA</name>
<feature type="compositionally biased region" description="Low complexity" evidence="2">
    <location>
        <begin position="182"/>
        <end position="220"/>
    </location>
</feature>